<keyword evidence="5" id="KW-0808">Transferase</keyword>
<reference evidence="8" key="1">
    <citation type="submission" date="2011-07" db="EMBL/GenBank/DDBJ databases">
        <authorList>
            <consortium name="Caenorhabditis brenneri Sequencing and Analysis Consortium"/>
            <person name="Wilson R.K."/>
        </authorList>
    </citation>
    <scope>NUCLEOTIDE SEQUENCE [LARGE SCALE GENOMIC DNA]</scope>
    <source>
        <strain evidence="8">PB2801</strain>
    </source>
</reference>
<evidence type="ECO:0000259" key="6">
    <source>
        <dbReference type="PROSITE" id="PS50011"/>
    </source>
</evidence>
<dbReference type="OMA" id="AYLACIC"/>
<evidence type="ECO:0000256" key="3">
    <source>
        <dbReference type="ARBA" id="ARBA00022840"/>
    </source>
</evidence>
<dbReference type="PROSITE" id="PS00107">
    <property type="entry name" value="PROTEIN_KINASE_ATP"/>
    <property type="match status" value="1"/>
</dbReference>
<dbReference type="eggNOG" id="KOG1164">
    <property type="taxonomic scope" value="Eukaryota"/>
</dbReference>
<dbReference type="Proteomes" id="UP000008068">
    <property type="component" value="Unassembled WGS sequence"/>
</dbReference>
<name>G0PIY6_CAEBE</name>
<keyword evidence="5" id="KW-0723">Serine/threonine-protein kinase</keyword>
<evidence type="ECO:0000256" key="1">
    <source>
        <dbReference type="ARBA" id="ARBA00012513"/>
    </source>
</evidence>
<keyword evidence="2 4" id="KW-0547">Nucleotide-binding</keyword>
<dbReference type="InterPro" id="IPR050235">
    <property type="entry name" value="CK1_Ser-Thr_kinase"/>
</dbReference>
<dbReference type="GO" id="GO:0005524">
    <property type="term" value="F:ATP binding"/>
    <property type="evidence" value="ECO:0007669"/>
    <property type="project" value="UniProtKB-UniRule"/>
</dbReference>
<dbReference type="Gene3D" id="1.10.510.10">
    <property type="entry name" value="Transferase(Phosphotransferase) domain 1"/>
    <property type="match status" value="1"/>
</dbReference>
<accession>G0PIY6</accession>
<dbReference type="InParanoid" id="G0PIY6"/>
<organism evidence="8">
    <name type="scientific">Caenorhabditis brenneri</name>
    <name type="common">Nematode worm</name>
    <dbReference type="NCBI Taxonomy" id="135651"/>
    <lineage>
        <taxon>Eukaryota</taxon>
        <taxon>Metazoa</taxon>
        <taxon>Ecdysozoa</taxon>
        <taxon>Nematoda</taxon>
        <taxon>Chromadorea</taxon>
        <taxon>Rhabditida</taxon>
        <taxon>Rhabditina</taxon>
        <taxon>Rhabditomorpha</taxon>
        <taxon>Rhabditoidea</taxon>
        <taxon>Rhabditidae</taxon>
        <taxon>Peloderinae</taxon>
        <taxon>Caenorhabditis</taxon>
    </lineage>
</organism>
<gene>
    <name evidence="7" type="ORF">CAEBREN_08297</name>
</gene>
<dbReference type="InterPro" id="IPR011009">
    <property type="entry name" value="Kinase-like_dom_sf"/>
</dbReference>
<dbReference type="EMBL" id="GL380618">
    <property type="protein sequence ID" value="EGT58528.1"/>
    <property type="molecule type" value="Genomic_DNA"/>
</dbReference>
<dbReference type="EC" id="2.7.11.1" evidence="1"/>
<dbReference type="SUPFAM" id="SSF56112">
    <property type="entry name" value="Protein kinase-like (PK-like)"/>
    <property type="match status" value="1"/>
</dbReference>
<dbReference type="InterPro" id="IPR000719">
    <property type="entry name" value="Prot_kinase_dom"/>
</dbReference>
<comment type="similarity">
    <text evidence="5">Belongs to the protein kinase superfamily.</text>
</comment>
<protein>
    <recommendedName>
        <fullName evidence="1">non-specific serine/threonine protein kinase</fullName>
        <ecNumber evidence="1">2.7.11.1</ecNumber>
    </recommendedName>
</protein>
<keyword evidence="3 4" id="KW-0067">ATP-binding</keyword>
<keyword evidence="5" id="KW-0418">Kinase</keyword>
<dbReference type="AlphaFoldDB" id="G0PIY6"/>
<evidence type="ECO:0000256" key="2">
    <source>
        <dbReference type="ARBA" id="ARBA00022741"/>
    </source>
</evidence>
<feature type="binding site" evidence="4">
    <location>
        <position position="46"/>
    </location>
    <ligand>
        <name>ATP</name>
        <dbReference type="ChEBI" id="CHEBI:30616"/>
    </ligand>
</feature>
<dbReference type="SMART" id="SM00220">
    <property type="entry name" value="S_TKc"/>
    <property type="match status" value="1"/>
</dbReference>
<dbReference type="Pfam" id="PF00069">
    <property type="entry name" value="Pkinase"/>
    <property type="match status" value="1"/>
</dbReference>
<dbReference type="PROSITE" id="PS00108">
    <property type="entry name" value="PROTEIN_KINASE_ST"/>
    <property type="match status" value="1"/>
</dbReference>
<dbReference type="InterPro" id="IPR017441">
    <property type="entry name" value="Protein_kinase_ATP_BS"/>
</dbReference>
<dbReference type="OrthoDB" id="6349622at2759"/>
<evidence type="ECO:0000313" key="8">
    <source>
        <dbReference type="Proteomes" id="UP000008068"/>
    </source>
</evidence>
<dbReference type="PANTHER" id="PTHR11909">
    <property type="entry name" value="CASEIN KINASE-RELATED"/>
    <property type="match status" value="1"/>
</dbReference>
<keyword evidence="8" id="KW-1185">Reference proteome</keyword>
<dbReference type="FunCoup" id="G0PIY6">
    <property type="interactions" value="106"/>
</dbReference>
<dbReference type="GO" id="GO:0004674">
    <property type="term" value="F:protein serine/threonine kinase activity"/>
    <property type="evidence" value="ECO:0007669"/>
    <property type="project" value="UniProtKB-KW"/>
</dbReference>
<dbReference type="HOGENOM" id="CLU_019279_3_0_1"/>
<evidence type="ECO:0000256" key="5">
    <source>
        <dbReference type="RuleBase" id="RU000304"/>
    </source>
</evidence>
<sequence>MILDKGTIVANRYKVHLAIGSGSFGSVYRVHDLTNKDWKAMKVVKKMEAINESYIGERRMLEELRGVRGVPVLHDFYENGPYEYLILDLYIGDLETLRLKPLKPKTVMKVAIEITKILKDIHGKGFLHRDLKSANCMIPYNQRNEKLILIDYNVGVKFGVPKNPRTQSLRRLPIPTRDFAFHKCIYSALRAGEGTGCQETEDLEQLIYLLMETRDIFPFYGTAEEFAQQKKDFRQEPASFLTQSNVFLYPVIDVILKQEYGVRPDYRKILKVMRFNGYIINENAPFEVKTSSTGKPYIE</sequence>
<dbReference type="InterPro" id="IPR008271">
    <property type="entry name" value="Ser/Thr_kinase_AS"/>
</dbReference>
<evidence type="ECO:0000256" key="4">
    <source>
        <dbReference type="PROSITE-ProRule" id="PRU10141"/>
    </source>
</evidence>
<dbReference type="PROSITE" id="PS50011">
    <property type="entry name" value="PROTEIN_KINASE_DOM"/>
    <property type="match status" value="1"/>
</dbReference>
<dbReference type="STRING" id="135651.G0PIY6"/>
<proteinExistence type="inferred from homology"/>
<evidence type="ECO:0000313" key="7">
    <source>
        <dbReference type="EMBL" id="EGT58528.1"/>
    </source>
</evidence>
<feature type="domain" description="Protein kinase" evidence="6">
    <location>
        <begin position="13"/>
        <end position="279"/>
    </location>
</feature>